<dbReference type="InterPro" id="IPR007650">
    <property type="entry name" value="Zf-FLZ_dom"/>
</dbReference>
<keyword evidence="2" id="KW-0479">Metal-binding</keyword>
<gene>
    <name evidence="7" type="ORF">MERR_LOCUS17690</name>
</gene>
<dbReference type="EMBL" id="CACVBM020001096">
    <property type="protein sequence ID" value="CAA7030455.1"/>
    <property type="molecule type" value="Genomic_DNA"/>
</dbReference>
<feature type="zinc finger region" description="FLZ-type" evidence="4">
    <location>
        <begin position="83"/>
        <end position="105"/>
    </location>
</feature>
<feature type="compositionally biased region" description="Polar residues" evidence="5">
    <location>
        <begin position="64"/>
        <end position="74"/>
    </location>
</feature>
<keyword evidence="3" id="KW-0863">Zinc-finger</keyword>
<comment type="similarity">
    <text evidence="1">Belongs to the FLZ family.</text>
</comment>
<dbReference type="AlphaFoldDB" id="A0A6D2IR78"/>
<dbReference type="GO" id="GO:0008270">
    <property type="term" value="F:zinc ion binding"/>
    <property type="evidence" value="ECO:0007669"/>
    <property type="project" value="UniProtKB-KW"/>
</dbReference>
<evidence type="ECO:0000256" key="4">
    <source>
        <dbReference type="PROSITE-ProRule" id="PRU01131"/>
    </source>
</evidence>
<accession>A0A6D2IR78</accession>
<dbReference type="PROSITE" id="PS51795">
    <property type="entry name" value="ZF_FLZ"/>
    <property type="match status" value="1"/>
</dbReference>
<protein>
    <recommendedName>
        <fullName evidence="6">FLZ-type domain-containing protein</fullName>
    </recommendedName>
</protein>
<dbReference type="OrthoDB" id="1864056at2759"/>
<keyword evidence="8" id="KW-1185">Reference proteome</keyword>
<reference evidence="7" key="1">
    <citation type="submission" date="2020-01" db="EMBL/GenBank/DDBJ databases">
        <authorList>
            <person name="Mishra B."/>
        </authorList>
    </citation>
    <scope>NUCLEOTIDE SEQUENCE [LARGE SCALE GENOMIC DNA]</scope>
</reference>
<organism evidence="7 8">
    <name type="scientific">Microthlaspi erraticum</name>
    <dbReference type="NCBI Taxonomy" id="1685480"/>
    <lineage>
        <taxon>Eukaryota</taxon>
        <taxon>Viridiplantae</taxon>
        <taxon>Streptophyta</taxon>
        <taxon>Embryophyta</taxon>
        <taxon>Tracheophyta</taxon>
        <taxon>Spermatophyta</taxon>
        <taxon>Magnoliopsida</taxon>
        <taxon>eudicotyledons</taxon>
        <taxon>Gunneridae</taxon>
        <taxon>Pentapetalae</taxon>
        <taxon>rosids</taxon>
        <taxon>malvids</taxon>
        <taxon>Brassicales</taxon>
        <taxon>Brassicaceae</taxon>
        <taxon>Coluteocarpeae</taxon>
        <taxon>Microthlaspi</taxon>
    </lineage>
</organism>
<proteinExistence type="inferred from homology"/>
<keyword evidence="3" id="KW-0862">Zinc</keyword>
<comment type="caution">
    <text evidence="7">The sequence shown here is derived from an EMBL/GenBank/DDBJ whole genome shotgun (WGS) entry which is preliminary data.</text>
</comment>
<evidence type="ECO:0000259" key="6">
    <source>
        <dbReference type="PROSITE" id="PS51795"/>
    </source>
</evidence>
<feature type="domain" description="FLZ-type" evidence="6">
    <location>
        <begin position="83"/>
        <end position="105"/>
    </location>
</feature>
<evidence type="ECO:0000256" key="1">
    <source>
        <dbReference type="ARBA" id="ARBA00009374"/>
    </source>
</evidence>
<sequence length="105" mass="11520">MFNGLYGDSGQLAINTASGCQNPNLNTPKITKATAMTDLIVPSKRPRVPSIADKHHEYSETHAAASSSGTLPENDMSQAQIKNFLEICRFCKKKLCHGEDIYMYG</sequence>
<evidence type="ECO:0000313" key="8">
    <source>
        <dbReference type="Proteomes" id="UP000467841"/>
    </source>
</evidence>
<evidence type="ECO:0000256" key="5">
    <source>
        <dbReference type="SAM" id="MobiDB-lite"/>
    </source>
</evidence>
<dbReference type="Pfam" id="PF04570">
    <property type="entry name" value="zf-FLZ"/>
    <property type="match status" value="1"/>
</dbReference>
<evidence type="ECO:0000256" key="2">
    <source>
        <dbReference type="ARBA" id="ARBA00022723"/>
    </source>
</evidence>
<evidence type="ECO:0000313" key="7">
    <source>
        <dbReference type="EMBL" id="CAA7030455.1"/>
    </source>
</evidence>
<name>A0A6D2IR78_9BRAS</name>
<evidence type="ECO:0000256" key="3">
    <source>
        <dbReference type="ARBA" id="ARBA00022771"/>
    </source>
</evidence>
<feature type="region of interest" description="Disordered" evidence="5">
    <location>
        <begin position="50"/>
        <end position="74"/>
    </location>
</feature>
<dbReference type="Proteomes" id="UP000467841">
    <property type="component" value="Unassembled WGS sequence"/>
</dbReference>